<dbReference type="InterPro" id="IPR013149">
    <property type="entry name" value="ADH-like_C"/>
</dbReference>
<dbReference type="AlphaFoldDB" id="A0AAN7TWY9"/>
<evidence type="ECO:0000256" key="1">
    <source>
        <dbReference type="ARBA" id="ARBA00023002"/>
    </source>
</evidence>
<evidence type="ECO:0000259" key="3">
    <source>
        <dbReference type="Pfam" id="PF16884"/>
    </source>
</evidence>
<dbReference type="GO" id="GO:0016628">
    <property type="term" value="F:oxidoreductase activity, acting on the CH-CH group of donors, NAD or NADP as acceptor"/>
    <property type="evidence" value="ECO:0007669"/>
    <property type="project" value="InterPro"/>
</dbReference>
<evidence type="ECO:0000259" key="2">
    <source>
        <dbReference type="Pfam" id="PF00107"/>
    </source>
</evidence>
<feature type="domain" description="Oxidoreductase N-terminal" evidence="3">
    <location>
        <begin position="5"/>
        <end position="113"/>
    </location>
</feature>
<dbReference type="FunFam" id="3.40.50.720:FF:000121">
    <property type="entry name" value="Prostaglandin reductase 2"/>
    <property type="match status" value="1"/>
</dbReference>
<comment type="caution">
    <text evidence="4">The sequence shown here is derived from an EMBL/GenBank/DDBJ whole genome shotgun (WGS) entry which is preliminary data.</text>
</comment>
<evidence type="ECO:0000313" key="4">
    <source>
        <dbReference type="EMBL" id="KAK5577797.1"/>
    </source>
</evidence>
<proteinExistence type="predicted"/>
<dbReference type="CDD" id="cd05288">
    <property type="entry name" value="PGDH"/>
    <property type="match status" value="1"/>
</dbReference>
<keyword evidence="1" id="KW-0560">Oxidoreductase</keyword>
<evidence type="ECO:0000313" key="5">
    <source>
        <dbReference type="Proteomes" id="UP001344447"/>
    </source>
</evidence>
<dbReference type="Proteomes" id="UP001344447">
    <property type="component" value="Unassembled WGS sequence"/>
</dbReference>
<evidence type="ECO:0008006" key="6">
    <source>
        <dbReference type="Google" id="ProtNLM"/>
    </source>
</evidence>
<gene>
    <name evidence="4" type="ORF">RB653_002745</name>
</gene>
<protein>
    <recommendedName>
        <fullName evidence="6">Enoyl reductase (ER) domain-containing protein</fullName>
    </recommendedName>
</protein>
<dbReference type="EMBL" id="JAVFKY010000004">
    <property type="protein sequence ID" value="KAK5577797.1"/>
    <property type="molecule type" value="Genomic_DNA"/>
</dbReference>
<accession>A0AAN7TWY9</accession>
<dbReference type="PANTHER" id="PTHR43205">
    <property type="entry name" value="PROSTAGLANDIN REDUCTASE"/>
    <property type="match status" value="1"/>
</dbReference>
<dbReference type="InterPro" id="IPR036291">
    <property type="entry name" value="NAD(P)-bd_dom_sf"/>
</dbReference>
<dbReference type="InterPro" id="IPR045010">
    <property type="entry name" value="MDR_fam"/>
</dbReference>
<sequence>MTDIKQIILEKYFERDDGMPEPNQFKITTCKFDENQKIEKDHIMIKLEYVSVDPYLRARMNSKKTFVDPFKLNEPINSGCVAKVLKSTSDRFKEGDHVSGYFDWKEIQIVKVTNQILIADPNIAPFTAYLGICGMPGVTSYYGTVLIGKPKKGETFVINAAAGAVGTIAGQIAKVHGCRVVGICGSDEKANSLVNDFHFDAGINYHSPTYAEDLKKACPKGIDIFYENVGGQVSDPILLLLNVHARVACCGAISVYNKKVSDDIGQRAQYIVFEKRITMQGFLVFDYSDDDYNNAFLHLSKWLKEGKIIEKHVMNNGFDQIIPSFIKIFDSKNNKNVGKVIIKL</sequence>
<dbReference type="InterPro" id="IPR041694">
    <property type="entry name" value="ADH_N_2"/>
</dbReference>
<dbReference type="SUPFAM" id="SSF51735">
    <property type="entry name" value="NAD(P)-binding Rossmann-fold domains"/>
    <property type="match status" value="1"/>
</dbReference>
<dbReference type="SUPFAM" id="SSF50129">
    <property type="entry name" value="GroES-like"/>
    <property type="match status" value="1"/>
</dbReference>
<dbReference type="Gene3D" id="3.90.180.10">
    <property type="entry name" value="Medium-chain alcohol dehydrogenases, catalytic domain"/>
    <property type="match status" value="1"/>
</dbReference>
<dbReference type="InterPro" id="IPR011032">
    <property type="entry name" value="GroES-like_sf"/>
</dbReference>
<feature type="domain" description="Alcohol dehydrogenase-like C-terminal" evidence="2">
    <location>
        <begin position="164"/>
        <end position="294"/>
    </location>
</feature>
<name>A0AAN7TWY9_9MYCE</name>
<organism evidence="4 5">
    <name type="scientific">Dictyostelium firmibasis</name>
    <dbReference type="NCBI Taxonomy" id="79012"/>
    <lineage>
        <taxon>Eukaryota</taxon>
        <taxon>Amoebozoa</taxon>
        <taxon>Evosea</taxon>
        <taxon>Eumycetozoa</taxon>
        <taxon>Dictyostelia</taxon>
        <taxon>Dictyosteliales</taxon>
        <taxon>Dictyosteliaceae</taxon>
        <taxon>Dictyostelium</taxon>
    </lineage>
</organism>
<dbReference type="PANTHER" id="PTHR43205:SF7">
    <property type="entry name" value="PROSTAGLANDIN REDUCTASE 1"/>
    <property type="match status" value="1"/>
</dbReference>
<keyword evidence="5" id="KW-1185">Reference proteome</keyword>
<dbReference type="Pfam" id="PF16884">
    <property type="entry name" value="ADH_N_2"/>
    <property type="match status" value="1"/>
</dbReference>
<dbReference type="Pfam" id="PF00107">
    <property type="entry name" value="ADH_zinc_N"/>
    <property type="match status" value="1"/>
</dbReference>
<dbReference type="Gene3D" id="3.40.50.720">
    <property type="entry name" value="NAD(P)-binding Rossmann-like Domain"/>
    <property type="match status" value="1"/>
</dbReference>
<reference evidence="4 5" key="1">
    <citation type="submission" date="2023-11" db="EMBL/GenBank/DDBJ databases">
        <title>Dfirmibasis_genome.</title>
        <authorList>
            <person name="Edelbroek B."/>
            <person name="Kjellin J."/>
            <person name="Jerlstrom-Hultqvist J."/>
            <person name="Soderbom F."/>
        </authorList>
    </citation>
    <scope>NUCLEOTIDE SEQUENCE [LARGE SCALE GENOMIC DNA]</scope>
    <source>
        <strain evidence="4 5">TNS-C-14</strain>
    </source>
</reference>